<dbReference type="Proteomes" id="UP001150062">
    <property type="component" value="Unassembled WGS sequence"/>
</dbReference>
<gene>
    <name evidence="2" type="ORF">M0813_08326</name>
</gene>
<evidence type="ECO:0000313" key="3">
    <source>
        <dbReference type="Proteomes" id="UP001150062"/>
    </source>
</evidence>
<evidence type="ECO:0000259" key="1">
    <source>
        <dbReference type="Pfam" id="PF04840"/>
    </source>
</evidence>
<organism evidence="2 3">
    <name type="scientific">Anaeramoeba flamelloides</name>
    <dbReference type="NCBI Taxonomy" id="1746091"/>
    <lineage>
        <taxon>Eukaryota</taxon>
        <taxon>Metamonada</taxon>
        <taxon>Anaeramoebidae</taxon>
        <taxon>Anaeramoeba</taxon>
    </lineage>
</organism>
<reference evidence="2" key="1">
    <citation type="submission" date="2022-08" db="EMBL/GenBank/DDBJ databases">
        <title>Novel sulfate-reducing endosymbionts in the free-living metamonad Anaeramoeba.</title>
        <authorList>
            <person name="Jerlstrom-Hultqvist J."/>
            <person name="Cepicka I."/>
            <person name="Gallot-Lavallee L."/>
            <person name="Salas-Leiva D."/>
            <person name="Curtis B.A."/>
            <person name="Zahonova K."/>
            <person name="Pipaliya S."/>
            <person name="Dacks J."/>
            <person name="Roger A.J."/>
        </authorList>
    </citation>
    <scope>NUCLEOTIDE SEQUENCE</scope>
    <source>
        <strain evidence="2">Schooner1</strain>
    </source>
</reference>
<accession>A0ABQ8X8F0</accession>
<comment type="caution">
    <text evidence="2">The sequence shown here is derived from an EMBL/GenBank/DDBJ whole genome shotgun (WGS) entry which is preliminary data.</text>
</comment>
<sequence length="89" mass="10224">MLLGGKIVFTNHKIRIILKALAKVRKFDDLHEFAKQKSPIGYVPFVQGCQDNTVHNQAIEFVGKIPSLEKRSEHYLKFESWENAPKVAM</sequence>
<dbReference type="Pfam" id="PF04840">
    <property type="entry name" value="Vps16_C"/>
    <property type="match status" value="1"/>
</dbReference>
<name>A0ABQ8X8F0_9EUKA</name>
<evidence type="ECO:0000313" key="2">
    <source>
        <dbReference type="EMBL" id="KAJ6228831.1"/>
    </source>
</evidence>
<keyword evidence="3" id="KW-1185">Reference proteome</keyword>
<proteinExistence type="predicted"/>
<feature type="domain" description="Vps16 C-terminal" evidence="1">
    <location>
        <begin position="18"/>
        <end position="88"/>
    </location>
</feature>
<protein>
    <submittedName>
        <fullName evidence="2">Vacuolar protein sorting vps16</fullName>
    </submittedName>
</protein>
<dbReference type="EMBL" id="JAOAOG010000325">
    <property type="protein sequence ID" value="KAJ6228831.1"/>
    <property type="molecule type" value="Genomic_DNA"/>
</dbReference>
<dbReference type="InterPro" id="IPR006925">
    <property type="entry name" value="Vps16_C"/>
</dbReference>
<dbReference type="InterPro" id="IPR016534">
    <property type="entry name" value="VPS16"/>
</dbReference>
<dbReference type="PANTHER" id="PTHR12811">
    <property type="entry name" value="VACUOLAR PROTEIN SORTING VPS16"/>
    <property type="match status" value="1"/>
</dbReference>
<dbReference type="PANTHER" id="PTHR12811:SF0">
    <property type="entry name" value="VACUOLAR PROTEIN SORTING-ASSOCIATED PROTEIN 16 HOMOLOG"/>
    <property type="match status" value="1"/>
</dbReference>